<reference evidence="1" key="2">
    <citation type="journal article" date="2015" name="Data Brief">
        <title>Shoot transcriptome of the giant reed, Arundo donax.</title>
        <authorList>
            <person name="Barrero R.A."/>
            <person name="Guerrero F.D."/>
            <person name="Moolhuijzen P."/>
            <person name="Goolsby J.A."/>
            <person name="Tidwell J."/>
            <person name="Bellgard S.E."/>
            <person name="Bellgard M.I."/>
        </authorList>
    </citation>
    <scope>NUCLEOTIDE SEQUENCE</scope>
    <source>
        <tissue evidence="1">Shoot tissue taken approximately 20 cm above the soil surface</tissue>
    </source>
</reference>
<evidence type="ECO:0000313" key="1">
    <source>
        <dbReference type="EMBL" id="JAD71505.1"/>
    </source>
</evidence>
<accession>A0A0A9CDM9</accession>
<proteinExistence type="predicted"/>
<organism evidence="1">
    <name type="scientific">Arundo donax</name>
    <name type="common">Giant reed</name>
    <name type="synonym">Donax arundinaceus</name>
    <dbReference type="NCBI Taxonomy" id="35708"/>
    <lineage>
        <taxon>Eukaryota</taxon>
        <taxon>Viridiplantae</taxon>
        <taxon>Streptophyta</taxon>
        <taxon>Embryophyta</taxon>
        <taxon>Tracheophyta</taxon>
        <taxon>Spermatophyta</taxon>
        <taxon>Magnoliopsida</taxon>
        <taxon>Liliopsida</taxon>
        <taxon>Poales</taxon>
        <taxon>Poaceae</taxon>
        <taxon>PACMAD clade</taxon>
        <taxon>Arundinoideae</taxon>
        <taxon>Arundineae</taxon>
        <taxon>Arundo</taxon>
    </lineage>
</organism>
<sequence length="62" mass="7387">MRHQTEPKNLAQLPEIRPRQWQRGPSERHLSLLYEHLIREPPKEYIIESIQVDPTIPHTPSV</sequence>
<dbReference type="AlphaFoldDB" id="A0A0A9CDM9"/>
<dbReference type="EMBL" id="GBRH01226390">
    <property type="protein sequence ID" value="JAD71505.1"/>
    <property type="molecule type" value="Transcribed_RNA"/>
</dbReference>
<protein>
    <submittedName>
        <fullName evidence="1">Uncharacterized protein</fullName>
    </submittedName>
</protein>
<reference evidence="1" key="1">
    <citation type="submission" date="2014-09" db="EMBL/GenBank/DDBJ databases">
        <authorList>
            <person name="Magalhaes I.L.F."/>
            <person name="Oliveira U."/>
            <person name="Santos F.R."/>
            <person name="Vidigal T.H.D.A."/>
            <person name="Brescovit A.D."/>
            <person name="Santos A.J."/>
        </authorList>
    </citation>
    <scope>NUCLEOTIDE SEQUENCE</scope>
    <source>
        <tissue evidence="1">Shoot tissue taken approximately 20 cm above the soil surface</tissue>
    </source>
</reference>
<name>A0A0A9CDM9_ARUDO</name>